<gene>
    <name evidence="4" type="ORF">H3N35_19370</name>
</gene>
<accession>A0ABY7VAT1</accession>
<protein>
    <submittedName>
        <fullName evidence="4">Hsp20/alpha crystallin family protein</fullName>
    </submittedName>
</protein>
<sequence>MTALHDIREGLGRAWDSVSEGWLHLYRRCKSALTHFDNNSREVSASSNGSQRLNWGLLSTDLMDDGGSLRLTMEIPGLEKGDIRVSVEDDRLIISGSKQLQEEHHQGKYHIMECAYGSFQRRIPLPASVDEAKVEASYKNGILRLSLPKKAQSSRVEIAVK</sequence>
<dbReference type="SUPFAM" id="SSF49764">
    <property type="entry name" value="HSP20-like chaperones"/>
    <property type="match status" value="1"/>
</dbReference>
<dbReference type="InterPro" id="IPR008978">
    <property type="entry name" value="HSP20-like_chaperone"/>
</dbReference>
<name>A0ABY7VAT1_9GAMM</name>
<keyword evidence="5" id="KW-1185">Reference proteome</keyword>
<dbReference type="CDD" id="cd06464">
    <property type="entry name" value="ACD_sHsps-like"/>
    <property type="match status" value="1"/>
</dbReference>
<feature type="domain" description="SHSP" evidence="3">
    <location>
        <begin position="44"/>
        <end position="161"/>
    </location>
</feature>
<dbReference type="Proteomes" id="UP001215231">
    <property type="component" value="Chromosome"/>
</dbReference>
<dbReference type="Pfam" id="PF00011">
    <property type="entry name" value="HSP20"/>
    <property type="match status" value="1"/>
</dbReference>
<dbReference type="EMBL" id="CP059693">
    <property type="protein sequence ID" value="WDE10416.1"/>
    <property type="molecule type" value="Genomic_DNA"/>
</dbReference>
<dbReference type="Gene3D" id="2.60.40.790">
    <property type="match status" value="1"/>
</dbReference>
<evidence type="ECO:0000313" key="4">
    <source>
        <dbReference type="EMBL" id="WDE10416.1"/>
    </source>
</evidence>
<dbReference type="InterPro" id="IPR002068">
    <property type="entry name" value="A-crystallin/Hsp20_dom"/>
</dbReference>
<dbReference type="PANTHER" id="PTHR11527">
    <property type="entry name" value="HEAT-SHOCK PROTEIN 20 FAMILY MEMBER"/>
    <property type="match status" value="1"/>
</dbReference>
<evidence type="ECO:0000256" key="2">
    <source>
        <dbReference type="RuleBase" id="RU003616"/>
    </source>
</evidence>
<reference evidence="4 5" key="1">
    <citation type="journal article" date="2022" name="Mar. Drugs">
        <title>Bioassay-Guided Fractionation Leads to the Detection of Cholic Acid Generated by the Rare Thalassomonas sp.</title>
        <authorList>
            <person name="Pheiffer F."/>
            <person name="Schneider Y.K."/>
            <person name="Hansen E.H."/>
            <person name="Andersen J.H."/>
            <person name="Isaksson J."/>
            <person name="Busche T."/>
            <person name="R C."/>
            <person name="Kalinowski J."/>
            <person name="Zyl L.V."/>
            <person name="Trindade M."/>
        </authorList>
    </citation>
    <scope>NUCLEOTIDE SEQUENCE [LARGE SCALE GENOMIC DNA]</scope>
    <source>
        <strain evidence="4 5">A5K-61T</strain>
    </source>
</reference>
<evidence type="ECO:0000313" key="5">
    <source>
        <dbReference type="Proteomes" id="UP001215231"/>
    </source>
</evidence>
<evidence type="ECO:0000259" key="3">
    <source>
        <dbReference type="PROSITE" id="PS01031"/>
    </source>
</evidence>
<organism evidence="4 5">
    <name type="scientific">Thalassomonas haliotis</name>
    <dbReference type="NCBI Taxonomy" id="485448"/>
    <lineage>
        <taxon>Bacteria</taxon>
        <taxon>Pseudomonadati</taxon>
        <taxon>Pseudomonadota</taxon>
        <taxon>Gammaproteobacteria</taxon>
        <taxon>Alteromonadales</taxon>
        <taxon>Colwelliaceae</taxon>
        <taxon>Thalassomonas</taxon>
    </lineage>
</organism>
<proteinExistence type="inferred from homology"/>
<dbReference type="RefSeq" id="WP_274050454.1">
    <property type="nucleotide sequence ID" value="NZ_CP059693.1"/>
</dbReference>
<dbReference type="PROSITE" id="PS01031">
    <property type="entry name" value="SHSP"/>
    <property type="match status" value="1"/>
</dbReference>
<comment type="similarity">
    <text evidence="1 2">Belongs to the small heat shock protein (HSP20) family.</text>
</comment>
<evidence type="ECO:0000256" key="1">
    <source>
        <dbReference type="PROSITE-ProRule" id="PRU00285"/>
    </source>
</evidence>
<dbReference type="InterPro" id="IPR031107">
    <property type="entry name" value="Small_HSP"/>
</dbReference>